<dbReference type="SMART" id="SM00192">
    <property type="entry name" value="LDLa"/>
    <property type="match status" value="1"/>
</dbReference>
<evidence type="ECO:0000313" key="3">
    <source>
        <dbReference type="EMBL" id="ELU09929.1"/>
    </source>
</evidence>
<feature type="non-terminal residue" evidence="3">
    <location>
        <position position="68"/>
    </location>
</feature>
<evidence type="ECO:0000256" key="1">
    <source>
        <dbReference type="ARBA" id="ARBA00023157"/>
    </source>
</evidence>
<dbReference type="Pfam" id="PF00057">
    <property type="entry name" value="Ldl_recept_a"/>
    <property type="match status" value="2"/>
</dbReference>
<evidence type="ECO:0000313" key="4">
    <source>
        <dbReference type="EnsemblMetazoa" id="CapteP30707"/>
    </source>
</evidence>
<proteinExistence type="predicted"/>
<dbReference type="OrthoDB" id="21182at2759"/>
<comment type="caution">
    <text evidence="2">Lacks conserved residue(s) required for the propagation of feature annotation.</text>
</comment>
<dbReference type="EMBL" id="KB297790">
    <property type="protein sequence ID" value="ELU09929.1"/>
    <property type="molecule type" value="Genomic_DNA"/>
</dbReference>
<dbReference type="PRINTS" id="PR00261">
    <property type="entry name" value="LDLRECEPTOR"/>
</dbReference>
<dbReference type="SUPFAM" id="SSF57424">
    <property type="entry name" value="LDL receptor-like module"/>
    <property type="match status" value="2"/>
</dbReference>
<keyword evidence="5" id="KW-1185">Reference proteome</keyword>
<dbReference type="Gene3D" id="4.10.1220.10">
    <property type="entry name" value="EGF-type module"/>
    <property type="match status" value="1"/>
</dbReference>
<dbReference type="EMBL" id="AMQN01006189">
    <property type="status" value="NOT_ANNOTATED_CDS"/>
    <property type="molecule type" value="Genomic_DNA"/>
</dbReference>
<dbReference type="PROSITE" id="PS50068">
    <property type="entry name" value="LDLRA_2"/>
    <property type="match status" value="2"/>
</dbReference>
<dbReference type="STRING" id="283909.R7UTS3"/>
<keyword evidence="1 2" id="KW-1015">Disulfide bond</keyword>
<dbReference type="Gene3D" id="4.10.400.10">
    <property type="entry name" value="Low-density Lipoprotein Receptor"/>
    <property type="match status" value="1"/>
</dbReference>
<dbReference type="OMA" id="NCHNGHD"/>
<evidence type="ECO:0000313" key="5">
    <source>
        <dbReference type="Proteomes" id="UP000014760"/>
    </source>
</evidence>
<dbReference type="PROSITE" id="PS01209">
    <property type="entry name" value="LDLRA_1"/>
    <property type="match status" value="1"/>
</dbReference>
<accession>R7UTS3</accession>
<protein>
    <submittedName>
        <fullName evidence="3 4">Uncharacterized protein</fullName>
    </submittedName>
</protein>
<dbReference type="Proteomes" id="UP000014760">
    <property type="component" value="Unassembled WGS sequence"/>
</dbReference>
<feature type="non-terminal residue" evidence="3">
    <location>
        <position position="1"/>
    </location>
</feature>
<gene>
    <name evidence="3" type="ORF">CAPTEDRAFT_30707</name>
</gene>
<dbReference type="InterPro" id="IPR036055">
    <property type="entry name" value="LDL_receptor-like_sf"/>
</dbReference>
<organism evidence="3">
    <name type="scientific">Capitella teleta</name>
    <name type="common">Polychaete worm</name>
    <dbReference type="NCBI Taxonomy" id="283909"/>
    <lineage>
        <taxon>Eukaryota</taxon>
        <taxon>Metazoa</taxon>
        <taxon>Spiralia</taxon>
        <taxon>Lophotrochozoa</taxon>
        <taxon>Annelida</taxon>
        <taxon>Polychaeta</taxon>
        <taxon>Sedentaria</taxon>
        <taxon>Scolecida</taxon>
        <taxon>Capitellidae</taxon>
        <taxon>Capitella</taxon>
    </lineage>
</organism>
<dbReference type="InterPro" id="IPR002172">
    <property type="entry name" value="LDrepeatLR_classA_rpt"/>
</dbReference>
<sequence length="68" mass="7200">TACLGDAESCGGGDTCIMSAWKCDDGRDCTDKSDEAGCPTCNDDQFFCPTGERTCINIDWQCDGTADC</sequence>
<feature type="disulfide bond" evidence="2">
    <location>
        <begin position="23"/>
        <end position="38"/>
    </location>
</feature>
<dbReference type="InterPro" id="IPR023415">
    <property type="entry name" value="LDLR_class-A_CS"/>
</dbReference>
<reference evidence="5" key="1">
    <citation type="submission" date="2012-12" db="EMBL/GenBank/DDBJ databases">
        <authorList>
            <person name="Hellsten U."/>
            <person name="Grimwood J."/>
            <person name="Chapman J.A."/>
            <person name="Shapiro H."/>
            <person name="Aerts A."/>
            <person name="Otillar R.P."/>
            <person name="Terry A.Y."/>
            <person name="Boore J.L."/>
            <person name="Simakov O."/>
            <person name="Marletaz F."/>
            <person name="Cho S.-J."/>
            <person name="Edsinger-Gonzales E."/>
            <person name="Havlak P."/>
            <person name="Kuo D.-H."/>
            <person name="Larsson T."/>
            <person name="Lv J."/>
            <person name="Arendt D."/>
            <person name="Savage R."/>
            <person name="Osoegawa K."/>
            <person name="de Jong P."/>
            <person name="Lindberg D.R."/>
            <person name="Seaver E.C."/>
            <person name="Weisblat D.A."/>
            <person name="Putnam N.H."/>
            <person name="Grigoriev I.V."/>
            <person name="Rokhsar D.S."/>
        </authorList>
    </citation>
    <scope>NUCLEOTIDE SEQUENCE</scope>
    <source>
        <strain evidence="5">I ESC-2004</strain>
    </source>
</reference>
<dbReference type="HOGENOM" id="CLU_085098_3_0_1"/>
<dbReference type="EnsemblMetazoa" id="CapteT30707">
    <property type="protein sequence ID" value="CapteP30707"/>
    <property type="gene ID" value="CapteG30707"/>
</dbReference>
<evidence type="ECO:0000256" key="2">
    <source>
        <dbReference type="PROSITE-ProRule" id="PRU00124"/>
    </source>
</evidence>
<name>R7UTS3_CAPTE</name>
<dbReference type="AlphaFoldDB" id="R7UTS3"/>
<reference evidence="3 5" key="2">
    <citation type="journal article" date="2013" name="Nature">
        <title>Insights into bilaterian evolution from three spiralian genomes.</title>
        <authorList>
            <person name="Simakov O."/>
            <person name="Marletaz F."/>
            <person name="Cho S.J."/>
            <person name="Edsinger-Gonzales E."/>
            <person name="Havlak P."/>
            <person name="Hellsten U."/>
            <person name="Kuo D.H."/>
            <person name="Larsson T."/>
            <person name="Lv J."/>
            <person name="Arendt D."/>
            <person name="Savage R."/>
            <person name="Osoegawa K."/>
            <person name="de Jong P."/>
            <person name="Grimwood J."/>
            <person name="Chapman J.A."/>
            <person name="Shapiro H."/>
            <person name="Aerts A."/>
            <person name="Otillar R.P."/>
            <person name="Terry A.Y."/>
            <person name="Boore J.L."/>
            <person name="Grigoriev I.V."/>
            <person name="Lindberg D.R."/>
            <person name="Seaver E.C."/>
            <person name="Weisblat D.A."/>
            <person name="Putnam N.H."/>
            <person name="Rokhsar D.S."/>
        </authorList>
    </citation>
    <scope>NUCLEOTIDE SEQUENCE</scope>
    <source>
        <strain evidence="3 5">I ESC-2004</strain>
    </source>
</reference>
<reference evidence="4" key="3">
    <citation type="submission" date="2015-06" db="UniProtKB">
        <authorList>
            <consortium name="EnsemblMetazoa"/>
        </authorList>
    </citation>
    <scope>IDENTIFICATION</scope>
</reference>